<comment type="function">
    <text evidence="3">Potential transcription factor that may play a role in the regulation of genes involved in cell cycle G1/S transition. May bind to regulatory elements of genes, including the promoter of the transcription factor FOXO1.</text>
</comment>
<keyword evidence="2" id="KW-0539">Nucleus</keyword>
<protein>
    <submittedName>
        <fullName evidence="6">Transcription factor 19</fullName>
    </submittedName>
</protein>
<dbReference type="PANTHER" id="PTHR15464:SF1">
    <property type="entry name" value="TRANSCRIPTION FACTOR 19"/>
    <property type="match status" value="1"/>
</dbReference>
<feature type="domain" description="FHA" evidence="5">
    <location>
        <begin position="31"/>
        <end position="80"/>
    </location>
</feature>
<dbReference type="GO" id="GO:0010468">
    <property type="term" value="P:regulation of gene expression"/>
    <property type="evidence" value="ECO:0007669"/>
    <property type="project" value="InterPro"/>
</dbReference>
<dbReference type="PANTHER" id="PTHR15464">
    <property type="entry name" value="TRANSCRIPTION FACTOR 19"/>
    <property type="match status" value="1"/>
</dbReference>
<evidence type="ECO:0000313" key="7">
    <source>
        <dbReference type="Proteomes" id="UP000550707"/>
    </source>
</evidence>
<dbReference type="PROSITE" id="PS50006">
    <property type="entry name" value="FHA_DOMAIN"/>
    <property type="match status" value="1"/>
</dbReference>
<accession>A0A7J8GUQ6</accession>
<dbReference type="SUPFAM" id="SSF49879">
    <property type="entry name" value="SMAD/FHA domain"/>
    <property type="match status" value="1"/>
</dbReference>
<comment type="caution">
    <text evidence="6">The sequence shown here is derived from an EMBL/GenBank/DDBJ whole genome shotgun (WGS) entry which is preliminary data.</text>
</comment>
<evidence type="ECO:0000256" key="4">
    <source>
        <dbReference type="SAM" id="MobiDB-lite"/>
    </source>
</evidence>
<evidence type="ECO:0000259" key="5">
    <source>
        <dbReference type="PROSITE" id="PS50006"/>
    </source>
</evidence>
<organism evidence="6 7">
    <name type="scientific">Molossus molossus</name>
    <name type="common">Pallas' mastiff bat</name>
    <name type="synonym">Vespertilio molossus</name>
    <dbReference type="NCBI Taxonomy" id="27622"/>
    <lineage>
        <taxon>Eukaryota</taxon>
        <taxon>Metazoa</taxon>
        <taxon>Chordata</taxon>
        <taxon>Craniata</taxon>
        <taxon>Vertebrata</taxon>
        <taxon>Euteleostomi</taxon>
        <taxon>Mammalia</taxon>
        <taxon>Eutheria</taxon>
        <taxon>Laurasiatheria</taxon>
        <taxon>Chiroptera</taxon>
        <taxon>Yangochiroptera</taxon>
        <taxon>Molossidae</taxon>
        <taxon>Molossus</taxon>
    </lineage>
</organism>
<comment type="subcellular location">
    <subcellularLocation>
        <location evidence="1">Nucleus</location>
    </subcellularLocation>
</comment>
<dbReference type="Proteomes" id="UP000550707">
    <property type="component" value="Unassembled WGS sequence"/>
</dbReference>
<sequence>MLPCFQLLRIGGGRGGDLYTFHPPSGTGCTYRLGCRADLCDVALRPQQEPGLISGVHAELHAERQGDDWRVSLEDHSSQGGNDYRAGSTAMNSRSETGPHGQGDRRDGFLPWIILPSGSC</sequence>
<dbReference type="InterPro" id="IPR008984">
    <property type="entry name" value="SMAD_FHA_dom_sf"/>
</dbReference>
<reference evidence="6 7" key="1">
    <citation type="journal article" date="2020" name="Nature">
        <title>Six reference-quality genomes reveal evolution of bat adaptations.</title>
        <authorList>
            <person name="Jebb D."/>
            <person name="Huang Z."/>
            <person name="Pippel M."/>
            <person name="Hughes G.M."/>
            <person name="Lavrichenko K."/>
            <person name="Devanna P."/>
            <person name="Winkler S."/>
            <person name="Jermiin L.S."/>
            <person name="Skirmuntt E.C."/>
            <person name="Katzourakis A."/>
            <person name="Burkitt-Gray L."/>
            <person name="Ray D.A."/>
            <person name="Sullivan K.A.M."/>
            <person name="Roscito J.G."/>
            <person name="Kirilenko B.M."/>
            <person name="Davalos L.M."/>
            <person name="Corthals A.P."/>
            <person name="Power M.L."/>
            <person name="Jones G."/>
            <person name="Ransome R.D."/>
            <person name="Dechmann D.K.N."/>
            <person name="Locatelli A.G."/>
            <person name="Puechmaille S.J."/>
            <person name="Fedrigo O."/>
            <person name="Jarvis E.D."/>
            <person name="Hiller M."/>
            <person name="Vernes S.C."/>
            <person name="Myers E.W."/>
            <person name="Teeling E.C."/>
        </authorList>
    </citation>
    <scope>NUCLEOTIDE SEQUENCE [LARGE SCALE GENOMIC DNA]</scope>
    <source>
        <strain evidence="6">MMolMol1</strain>
        <tissue evidence="6">Muscle</tissue>
    </source>
</reference>
<name>A0A7J8GUQ6_MOLMO</name>
<dbReference type="InterPro" id="IPR000253">
    <property type="entry name" value="FHA_dom"/>
</dbReference>
<proteinExistence type="predicted"/>
<dbReference type="AlphaFoldDB" id="A0A7J8GUQ6"/>
<dbReference type="EMBL" id="JACASF010000008">
    <property type="protein sequence ID" value="KAF6463339.1"/>
    <property type="molecule type" value="Genomic_DNA"/>
</dbReference>
<evidence type="ECO:0000256" key="3">
    <source>
        <dbReference type="ARBA" id="ARBA00093325"/>
    </source>
</evidence>
<dbReference type="InterPro" id="IPR042803">
    <property type="entry name" value="TCF19"/>
</dbReference>
<evidence type="ECO:0000256" key="1">
    <source>
        <dbReference type="ARBA" id="ARBA00004123"/>
    </source>
</evidence>
<evidence type="ECO:0000256" key="2">
    <source>
        <dbReference type="ARBA" id="ARBA00023242"/>
    </source>
</evidence>
<gene>
    <name evidence="6" type="ORF">HJG59_017906</name>
</gene>
<feature type="region of interest" description="Disordered" evidence="4">
    <location>
        <begin position="73"/>
        <end position="110"/>
    </location>
</feature>
<keyword evidence="7" id="KW-1185">Reference proteome</keyword>
<dbReference type="GO" id="GO:0005634">
    <property type="term" value="C:nucleus"/>
    <property type="evidence" value="ECO:0007669"/>
    <property type="project" value="UniProtKB-SubCell"/>
</dbReference>
<evidence type="ECO:0000313" key="6">
    <source>
        <dbReference type="EMBL" id="KAF6463339.1"/>
    </source>
</evidence>